<dbReference type="HOGENOM" id="CLU_1163059_0_0_1"/>
<keyword evidence="2" id="KW-0677">Repeat</keyword>
<evidence type="ECO:0000256" key="1">
    <source>
        <dbReference type="ARBA" id="ARBA00022729"/>
    </source>
</evidence>
<evidence type="ECO:0000256" key="4">
    <source>
        <dbReference type="SAM" id="SignalP"/>
    </source>
</evidence>
<dbReference type="OrthoDB" id="28293at2759"/>
<dbReference type="Pfam" id="PF01508">
    <property type="entry name" value="Paramecium_SA"/>
    <property type="match status" value="1"/>
</dbReference>
<evidence type="ECO:0000256" key="3">
    <source>
        <dbReference type="ARBA" id="ARBA00023157"/>
    </source>
</evidence>
<keyword evidence="1 4" id="KW-0732">Signal</keyword>
<organism evidence="5 6">
    <name type="scientific">Paramecium tetraurelia</name>
    <dbReference type="NCBI Taxonomy" id="5888"/>
    <lineage>
        <taxon>Eukaryota</taxon>
        <taxon>Sar</taxon>
        <taxon>Alveolata</taxon>
        <taxon>Ciliophora</taxon>
        <taxon>Intramacronucleata</taxon>
        <taxon>Oligohymenophorea</taxon>
        <taxon>Peniculida</taxon>
        <taxon>Parameciidae</taxon>
        <taxon>Paramecium</taxon>
    </lineage>
</organism>
<dbReference type="RefSeq" id="XP_001459591.1">
    <property type="nucleotide sequence ID" value="XM_001459554.1"/>
</dbReference>
<protein>
    <submittedName>
        <fullName evidence="5">Uncharacterized protein</fullName>
    </submittedName>
</protein>
<evidence type="ECO:0000313" key="5">
    <source>
        <dbReference type="EMBL" id="CAK92194.1"/>
    </source>
</evidence>
<keyword evidence="6" id="KW-1185">Reference proteome</keyword>
<feature type="chain" id="PRO_5002624492" evidence="4">
    <location>
        <begin position="29"/>
        <end position="239"/>
    </location>
</feature>
<dbReference type="PANTHER" id="PTHR38934:SF6">
    <property type="entry name" value="CHROMOSOME UNDETERMINED SCAFFOLD_176, WHOLE GENOME SHOTGUN SEQUENCE"/>
    <property type="match status" value="1"/>
</dbReference>
<dbReference type="InParanoid" id="A0EA77"/>
<accession>A0EA77</accession>
<sequence>MRRRVFVKRGFVRMGLLLPNLILSVQECYDYNYAIDSTCASTFESKRCLTNGYQCVLRKVCEDVNVIDRCTFDINLNSCVWIDGQCYTKTCENFTNFSYKTLGMQFIFSNLHNQRRRRMYQETNCQNYQIKEACYTDCQNVECIWDDTLNKCFSNQCLYFCGDGILSSKEEKCDDGNYLPYDGCQQCQVQCPQGCNICNGPVCEDCHMKGWVLIKGISNSFCGDWYIEGNEFCEIMFIL</sequence>
<evidence type="ECO:0000313" key="6">
    <source>
        <dbReference type="Proteomes" id="UP000000600"/>
    </source>
</evidence>
<evidence type="ECO:0000256" key="2">
    <source>
        <dbReference type="ARBA" id="ARBA00022737"/>
    </source>
</evidence>
<reference evidence="5 6" key="1">
    <citation type="journal article" date="2006" name="Nature">
        <title>Global trends of whole-genome duplications revealed by the ciliate Paramecium tetraurelia.</title>
        <authorList>
            <consortium name="Genoscope"/>
            <person name="Aury J.-M."/>
            <person name="Jaillon O."/>
            <person name="Duret L."/>
            <person name="Noel B."/>
            <person name="Jubin C."/>
            <person name="Porcel B.M."/>
            <person name="Segurens B."/>
            <person name="Daubin V."/>
            <person name="Anthouard V."/>
            <person name="Aiach N."/>
            <person name="Arnaiz O."/>
            <person name="Billaut A."/>
            <person name="Beisson J."/>
            <person name="Blanc I."/>
            <person name="Bouhouche K."/>
            <person name="Camara F."/>
            <person name="Duharcourt S."/>
            <person name="Guigo R."/>
            <person name="Gogendeau D."/>
            <person name="Katinka M."/>
            <person name="Keller A.-M."/>
            <person name="Kissmehl R."/>
            <person name="Klotz C."/>
            <person name="Koll F."/>
            <person name="Le Moue A."/>
            <person name="Lepere C."/>
            <person name="Malinsky S."/>
            <person name="Nowacki M."/>
            <person name="Nowak J.K."/>
            <person name="Plattner H."/>
            <person name="Poulain J."/>
            <person name="Ruiz F."/>
            <person name="Serrano V."/>
            <person name="Zagulski M."/>
            <person name="Dessen P."/>
            <person name="Betermier M."/>
            <person name="Weissenbach J."/>
            <person name="Scarpelli C."/>
            <person name="Schachter V."/>
            <person name="Sperling L."/>
            <person name="Meyer E."/>
            <person name="Cohen J."/>
            <person name="Wincker P."/>
        </authorList>
    </citation>
    <scope>NUCLEOTIDE SEQUENCE [LARGE SCALE GENOMIC DNA]</scope>
    <source>
        <strain evidence="5 6">Stock d4-2</strain>
    </source>
</reference>
<dbReference type="GeneID" id="5045397"/>
<dbReference type="AlphaFoldDB" id="A0EA77"/>
<name>A0EA77_PARTE</name>
<proteinExistence type="predicted"/>
<dbReference type="InterPro" id="IPR002895">
    <property type="entry name" value="Paramecium_SA"/>
</dbReference>
<dbReference type="NCBIfam" id="TIGR02232">
    <property type="entry name" value="myxo_disulf_rpt"/>
    <property type="match status" value="1"/>
</dbReference>
<dbReference type="EMBL" id="CT868667">
    <property type="protein sequence ID" value="CAK92194.1"/>
    <property type="molecule type" value="Genomic_DNA"/>
</dbReference>
<dbReference type="InterPro" id="IPR011936">
    <property type="entry name" value="Myxo_disulph_rpt"/>
</dbReference>
<dbReference type="KEGG" id="ptm:GSPATT00024926001"/>
<dbReference type="Pfam" id="PF13948">
    <property type="entry name" value="DUF4215"/>
    <property type="match status" value="1"/>
</dbReference>
<dbReference type="PANTHER" id="PTHR38934">
    <property type="entry name" value="HYPHALLY REGULATED CELL WALL PROTEIN 1"/>
    <property type="match status" value="1"/>
</dbReference>
<gene>
    <name evidence="5" type="ORF">GSPATT00024926001</name>
</gene>
<keyword evidence="3" id="KW-1015">Disulfide bond</keyword>
<dbReference type="Proteomes" id="UP000000600">
    <property type="component" value="Unassembled WGS sequence"/>
</dbReference>
<feature type="signal peptide" evidence="4">
    <location>
        <begin position="1"/>
        <end position="28"/>
    </location>
</feature>